<dbReference type="InterPro" id="IPR056810">
    <property type="entry name" value="GNC1-like_N"/>
</dbReference>
<keyword evidence="7" id="KW-1185">Reference proteome</keyword>
<dbReference type="SUPFAM" id="SSF48371">
    <property type="entry name" value="ARM repeat"/>
    <property type="match status" value="3"/>
</dbReference>
<dbReference type="PROSITE" id="PS50077">
    <property type="entry name" value="HEAT_REPEAT"/>
    <property type="match status" value="3"/>
</dbReference>
<feature type="repeat" description="HEAT" evidence="4">
    <location>
        <begin position="1817"/>
        <end position="1855"/>
    </location>
</feature>
<organism evidence="6 7">
    <name type="scientific">Callipepla squamata</name>
    <name type="common">Scaled quail</name>
    <dbReference type="NCBI Taxonomy" id="9009"/>
    <lineage>
        <taxon>Eukaryota</taxon>
        <taxon>Metazoa</taxon>
        <taxon>Chordata</taxon>
        <taxon>Craniata</taxon>
        <taxon>Vertebrata</taxon>
        <taxon>Euteleostomi</taxon>
        <taxon>Archelosauria</taxon>
        <taxon>Archosauria</taxon>
        <taxon>Dinosauria</taxon>
        <taxon>Saurischia</taxon>
        <taxon>Theropoda</taxon>
        <taxon>Coelurosauria</taxon>
        <taxon>Aves</taxon>
        <taxon>Neognathae</taxon>
        <taxon>Galloanserae</taxon>
        <taxon>Galliformes</taxon>
        <taxon>Odontophoridae</taxon>
        <taxon>Callipepla</taxon>
    </lineage>
</organism>
<dbReference type="SMART" id="SM01349">
    <property type="entry name" value="TOG"/>
    <property type="match status" value="1"/>
</dbReference>
<evidence type="ECO:0000256" key="3">
    <source>
        <dbReference type="ARBA" id="ARBA00022737"/>
    </source>
</evidence>
<dbReference type="Pfam" id="PF24987">
    <property type="entry name" value="HEAT_EF3_N"/>
    <property type="match status" value="2"/>
</dbReference>
<dbReference type="OrthoDB" id="5148094at2759"/>
<keyword evidence="3" id="KW-0677">Repeat</keyword>
<dbReference type="Pfam" id="PF25801">
    <property type="entry name" value="HEAT_GCN1_C_2"/>
    <property type="match status" value="1"/>
</dbReference>
<name>A0A226NAV5_CALSU</name>
<dbReference type="GO" id="GO:0005829">
    <property type="term" value="C:cytosol"/>
    <property type="evidence" value="ECO:0007669"/>
    <property type="project" value="TreeGrafter"/>
</dbReference>
<dbReference type="Pfam" id="PF24984">
    <property type="entry name" value="HEAT_EF3_GNC1"/>
    <property type="match status" value="1"/>
</dbReference>
<dbReference type="InterPro" id="IPR011989">
    <property type="entry name" value="ARM-like"/>
</dbReference>
<dbReference type="Gene3D" id="1.25.10.10">
    <property type="entry name" value="Leucine-rich Repeat Variant"/>
    <property type="match status" value="6"/>
</dbReference>
<proteinExistence type="inferred from homology"/>
<evidence type="ECO:0000313" key="6">
    <source>
        <dbReference type="EMBL" id="OXB64618.1"/>
    </source>
</evidence>
<dbReference type="Pfam" id="PF23271">
    <property type="entry name" value="HEAT_GCN1"/>
    <property type="match status" value="1"/>
</dbReference>
<dbReference type="PANTHER" id="PTHR23346:SF7">
    <property type="entry name" value="STALLED RIBOSOME SENSOR GCN1"/>
    <property type="match status" value="1"/>
</dbReference>
<evidence type="ECO:0000256" key="4">
    <source>
        <dbReference type="PROSITE-ProRule" id="PRU00103"/>
    </source>
</evidence>
<dbReference type="EMBL" id="MCFN01000114">
    <property type="protein sequence ID" value="OXB64618.1"/>
    <property type="molecule type" value="Genomic_DNA"/>
</dbReference>
<comment type="similarity">
    <text evidence="1">Belongs to the GCN1 family.</text>
</comment>
<dbReference type="InterPro" id="IPR016024">
    <property type="entry name" value="ARM-type_fold"/>
</dbReference>
<dbReference type="InterPro" id="IPR021133">
    <property type="entry name" value="HEAT_type_2"/>
</dbReference>
<evidence type="ECO:0000256" key="2">
    <source>
        <dbReference type="ARBA" id="ARBA00022553"/>
    </source>
</evidence>
<evidence type="ECO:0000256" key="1">
    <source>
        <dbReference type="ARBA" id="ARBA00007366"/>
    </source>
</evidence>
<feature type="repeat" description="HEAT" evidence="4">
    <location>
        <begin position="1775"/>
        <end position="1813"/>
    </location>
</feature>
<accession>A0A226NAV5</accession>
<dbReference type="GO" id="GO:0019887">
    <property type="term" value="F:protein kinase regulator activity"/>
    <property type="evidence" value="ECO:0007669"/>
    <property type="project" value="TreeGrafter"/>
</dbReference>
<dbReference type="PANTHER" id="PTHR23346">
    <property type="entry name" value="TRANSLATIONAL ACTIVATOR GCN1-RELATED"/>
    <property type="match status" value="1"/>
</dbReference>
<dbReference type="FunFam" id="1.25.10.10:FF:000090">
    <property type="entry name" value="eIF-2-alpha kinase activator GCN1"/>
    <property type="match status" value="1"/>
</dbReference>
<dbReference type="GO" id="GO:0034198">
    <property type="term" value="P:cellular response to amino acid starvation"/>
    <property type="evidence" value="ECO:0007669"/>
    <property type="project" value="TreeGrafter"/>
</dbReference>
<dbReference type="InterPro" id="IPR057546">
    <property type="entry name" value="HEAT_GCN1"/>
</dbReference>
<dbReference type="Proteomes" id="UP000198323">
    <property type="component" value="Unassembled WGS sequence"/>
</dbReference>
<protein>
    <recommendedName>
        <fullName evidence="5">TOG domain-containing protein</fullName>
    </recommendedName>
</protein>
<dbReference type="Pfam" id="PF24993">
    <property type="entry name" value="GNC1_N"/>
    <property type="match status" value="1"/>
</dbReference>
<feature type="repeat" description="HEAT" evidence="4">
    <location>
        <begin position="2165"/>
        <end position="2202"/>
    </location>
</feature>
<evidence type="ECO:0000313" key="7">
    <source>
        <dbReference type="Proteomes" id="UP000198323"/>
    </source>
</evidence>
<gene>
    <name evidence="6" type="ORF">ASZ78_008694</name>
</gene>
<dbReference type="FunFam" id="1.25.10.10:FF:000096">
    <property type="entry name" value="eIF-2-alpha kinase activator gcn1"/>
    <property type="match status" value="1"/>
</dbReference>
<comment type="caution">
    <text evidence="6">The sequence shown here is derived from an EMBL/GenBank/DDBJ whole genome shotgun (WGS) entry which is preliminary data.</text>
</comment>
<feature type="domain" description="TOG" evidence="5">
    <location>
        <begin position="1524"/>
        <end position="1757"/>
    </location>
</feature>
<evidence type="ECO:0000259" key="5">
    <source>
        <dbReference type="SMART" id="SM01349"/>
    </source>
</evidence>
<dbReference type="STRING" id="9009.A0A226NAV5"/>
<keyword evidence="2" id="KW-0597">Phosphoprotein</keyword>
<dbReference type="GO" id="GO:0006417">
    <property type="term" value="P:regulation of translation"/>
    <property type="evidence" value="ECO:0007669"/>
    <property type="project" value="TreeGrafter"/>
</dbReference>
<sequence length="2847" mass="313773">MAADTQISDTLKRFAVKVTTASVKERREILSELGKCIAGKDLPEGAVKGLCKLFCLTLHRYRKSSGSAALLALSWTCLLVRTVFPTPEKRQGETWKKLVEVQCLLLLEVLGGSHKQAVVGAVKKLNRLWKENQDLVDQYLSVILGLEPNQSYAAMLGLLVQFCTAQKETDIIKRHKSALLDFYVKTILMSKTKPQKHVLDSCSPLLRYISHAEFKDILLPTLQKSLLRSPENVIETISCLLLSVNLDLSQYALDIVKGLAGHLKSNSVQLMDEAVVALKNLARQCSDPSAVESLGRHLFAILGVHEGTLVHAVSVLALWCVRFTTEVPKKMVEWLKKAFSLKTSTSAVRHAYLQCMLASFKGDTLLQAMDLLPMLIQTVEKAASQSTQIPMVTEGVAAALLICRISVIEGQTESKLSGFWQLILDEKKQVFTSEKFLQSASEEAMCTVLQLTERLLLDHAQRLPEGKIQQFHRALVAVLLSRTWHVRRQAHQTVRKLLSALGGYRLAYGLLEELKVVLSSHKVMPQEILVMESGELSEQGKTYIPPRVLHEALCVISSVAGLDVDSFETEKLALEMLLSSMNAVGSLSLLSPGRVLPQLISTISASMQNPALCQVTREEFAIMKTPEGELYDKSIIQSAQQDSMKKANMKRENKAYSFKEQIIELELKELDHELETALGLLDTVIKRKPPGLTQYIPSLVGSFLPLFRSPLAAPRIKDPFLSLASCVMPPRLKTFGTLVSHVTLRLMKPECELDESWCQEELPTALNRVVSLLHAHTIPSRTGKGEAESKLSGFWQLILDEKKQVFTSEKFLQSASEEAMCTVLQLTERLLLDHAQRLPEGKIQQFHRALVAVLLSRTWHVRRQAHQTVRKLLSALGGYRLAYGLLEELKVVLSSHKVMPQEILVMESGELSEQGKTYIPPRVLHEALCVISSVAGLDVDSFETEKLALEMLLVSHHPSLVCIAFIMFVLHASGSTASAQQDSMKKANMKRENKAYSFKEQIIELELKELDHELETALGLLDTVIKRKPPGLTQYIPSLVGSFLPLFRSPLAAPRIKDPFLSLASCVMPPRLKTFGTLVSHVTLRLMKPECELDESWCQEELPTALNRVVSLLHAHTIPSRTGKGEAGAAPLSAPAFSLVFPLLKTVMTETSHDSEDKEEFLVKILQILTVHAQLRSSVNGQALLVDENGPELLPRRDMLLLLTRVIAAGSPRLQVLASNALTSLCASSSGEDGCAYAEQEEIDVLLQALQSPCMNVRDAALRGLMELQMVLPTPDSDEKNGLNLLRRLWVVKFDVEDEIQKLAERLWESMGLELQPDLCSLLIKDVIYHEEAVRQAGAEALSKAVARYPNQAAEVMNKLTEIYQEKLYRPPPVLDALGRVISESPPDQWEARCGIALALNKLSEHLDSSQVKPLFQFFVPDALNDRNPEVRKCMLDAALSTLNTHGKDNVNSLLPVFEEFLKNAPNDASYDAVRQSVVILMGSLAKHLDKSDPKVKPIVGKLIAALSTPSQQVQESVASCLPPLVPAIKEDAGGMIQKLMQLLLESDKYAERKGAAYGLAGLVKGLGILSLKQQEMMTTLTDAIQDKKNFRRREGALFAFEMLCSMLGKLFEPYVVHVLPHLLLCFGDGNQYVREAADDCAKAVMSNLSTHGVKLVLPSLLAALEEESWRTKAGSVELLGAMAYCAPKQLSSCLPNIVPKLTEVLTDSHVKVQNAGQQALRQIGSVIRNPEILAIAPVLLDALTDPSRKTQKCLQTLLDTKFVHFIDAPSLALIMPIVQRAFQDRSTDTRKMAAQIIGNMYSLTDQKDLAPYLPSVTPGLKASLLDPVPEVRTVSAKALGAMVKGMGESCFEDLLPWLMETLTYEQSSVDRSGAAQGLAEVMAGLGVEKLEKLMPEIVATASKVDIAPHVRDGYIMMFNYLPITFGDKFIPYVGPIIPCILKALADENEFVRDTALRAGQRIINMYAETAIALLLPQLEDGLFDDLWRIRFSSVQLLGDLLFHISGVTGKMTTETASEDDNFGTAQSNKAIINALGVERRNRVLAGLYMGRSDTQLVVRQASLHVWKIVVSNTPRTLREILPTLFGLLLKFLASTCADKRTVAARTLGDLVRKLGEKILPEIIPILEDGLRSDKNDERQGVCIGLSEIMKSTSRDAVLVFSESLVPTVRKALCDPLEEVREAAAKTFEQLHSTIGHQALEDILPFLLKQLDNEETSDFAVDGLKQVMAVKSRVVLPYLVPKLTTPPVNTRVLAFLSSVAGDALTRHLSVILPAMMSALKEKLGTSEEQLASSTAQLSAVMGCLKTVWEMANCQSVILSVEDDVGQRIITEDLLEATRSPDLGMRQAAAIILNIYCSKTKADYTGHLKNLVSGLIRLFNDTNPVVLNESWDALNSITKKLDAGNQLALIEDLHKDIRVVGNEAKGEHVPGFCIPKKGVTSILLVLREGVLTGNPEQKEEAAKALGLVIKLTSAEALKPSVVSITGPLIRILGDRFSWNVKVALLETLSLLLAKVEIALKPFLPQLQTTFTKALQDSNRAVRLKAADALGKLIVIHVKVDPLFTELLNGIRSSDDSAIRDTMLQALRFVTRGAGAKVDATIRKNISTVLLGMLGHDEDATRMASAGCLAELCAFLSEEELNTVLQQHLLADISGIDWMVRHGRSLALSVAVNVAPHRLCSPKYYNSVLEMVLSNATADRIPIAVSGIRGMGFLMKYHMEEGGNLPPKLSTLFIKCLQNTSSDIKLVAEKMIWWANKNHLPALDPQTIKPILKALLDNTKDKNTSVRAYSDQAIVNLLKMRVGEQVFESVSKILDAASLELLNESCRRSLKKLAGQADSDEQIDDTILT</sequence>
<dbReference type="FunFam" id="1.25.10.10:FF:000162">
    <property type="entry name" value="GCN1, eIF2 alpha kinase activator homolog"/>
    <property type="match status" value="1"/>
</dbReference>
<dbReference type="InterPro" id="IPR034085">
    <property type="entry name" value="TOG"/>
</dbReference>
<reference evidence="6 7" key="1">
    <citation type="submission" date="2016-07" db="EMBL/GenBank/DDBJ databases">
        <title>Disparate Historic Effective Population Sizes Predicted by Modern Levels of Genome Diversity for the Scaled Quail (Callipepla squamata) and the Northern Bobwhite (Colinus virginianus): Inferences from First and Second Generation Draft Genome Assemblies for Sympatric New World Quail.</title>
        <authorList>
            <person name="Oldeschulte D.L."/>
            <person name="Halley Y.A."/>
            <person name="Bhattarai E.K."/>
            <person name="Brashear W.A."/>
            <person name="Hill J."/>
            <person name="Metz R.P."/>
            <person name="Johnson C.D."/>
            <person name="Rollins D."/>
            <person name="Peterson M.J."/>
            <person name="Bickhart D.M."/>
            <person name="Decker J.E."/>
            <person name="Seabury C.M."/>
        </authorList>
    </citation>
    <scope>NUCLEOTIDE SEQUENCE [LARGE SCALE GENOMIC DNA]</scope>
    <source>
        <strain evidence="6 7">Texas</strain>
        <tissue evidence="6">Leg muscle</tissue>
    </source>
</reference>